<dbReference type="InterPro" id="IPR001296">
    <property type="entry name" value="Glyco_trans_1"/>
</dbReference>
<gene>
    <name evidence="2" type="ORF">SAMN05661096_02080</name>
</gene>
<keyword evidence="3" id="KW-1185">Reference proteome</keyword>
<evidence type="ECO:0000313" key="2">
    <source>
        <dbReference type="EMBL" id="SMG33210.1"/>
    </source>
</evidence>
<dbReference type="Pfam" id="PF00534">
    <property type="entry name" value="Glycos_transf_1"/>
    <property type="match status" value="1"/>
</dbReference>
<sequence>MPKHKILFVCPYPFDEAPSQRFRFEQYLPLLEENGYHFHIAPFLNLKAWKILYKPGNGLQKLFWLTRSYGERLLLLLKLRSYDYIFIHREATPFGPPFFEWTTRFIWKKRIIYDFDDAIWLADPSEKGSLKARMKWKSKVKTICKWSFKVSCGNDYLAQFAKSYSENVVINPTTIDTKYHQQHRISESKTITIGWTGTHSTLPYLKPIIPILDKLYIKNDFELLVISNQTPDFDVKYMRFIQWNKSTEIVDLNEIDIGIMPLTDDIWSQGKCGFKLLQYLAINKAIVASPVGVNQKLIKESDAGFPAESEDQWSKAILTLLTNDSLRQELGDNGRKYIQDYYSVQSNSETFLGLFQ</sequence>
<dbReference type="AlphaFoldDB" id="A0A1X7JXU4"/>
<dbReference type="Proteomes" id="UP000193804">
    <property type="component" value="Unassembled WGS sequence"/>
</dbReference>
<accession>A0A1X7JXU4</accession>
<dbReference type="GO" id="GO:0016757">
    <property type="term" value="F:glycosyltransferase activity"/>
    <property type="evidence" value="ECO:0007669"/>
    <property type="project" value="InterPro"/>
</dbReference>
<dbReference type="SUPFAM" id="SSF53756">
    <property type="entry name" value="UDP-Glycosyltransferase/glycogen phosphorylase"/>
    <property type="match status" value="1"/>
</dbReference>
<name>A0A1X7JXU4_9BACT</name>
<protein>
    <submittedName>
        <fullName evidence="2">Glycosyl transferases group 1</fullName>
    </submittedName>
</protein>
<reference evidence="3" key="1">
    <citation type="submission" date="2017-04" db="EMBL/GenBank/DDBJ databases">
        <authorList>
            <person name="Varghese N."/>
            <person name="Submissions S."/>
        </authorList>
    </citation>
    <scope>NUCLEOTIDE SEQUENCE [LARGE SCALE GENOMIC DNA]</scope>
    <source>
        <strain evidence="3">DSM 4125</strain>
    </source>
</reference>
<proteinExistence type="predicted"/>
<evidence type="ECO:0000259" key="1">
    <source>
        <dbReference type="Pfam" id="PF00534"/>
    </source>
</evidence>
<organism evidence="2 3">
    <name type="scientific">Marivirga sericea</name>
    <dbReference type="NCBI Taxonomy" id="1028"/>
    <lineage>
        <taxon>Bacteria</taxon>
        <taxon>Pseudomonadati</taxon>
        <taxon>Bacteroidota</taxon>
        <taxon>Cytophagia</taxon>
        <taxon>Cytophagales</taxon>
        <taxon>Marivirgaceae</taxon>
        <taxon>Marivirga</taxon>
    </lineage>
</organism>
<dbReference type="EMBL" id="FXAW01000004">
    <property type="protein sequence ID" value="SMG33210.1"/>
    <property type="molecule type" value="Genomic_DNA"/>
</dbReference>
<dbReference type="STRING" id="1028.SAMN05661096_02080"/>
<keyword evidence="2" id="KW-0808">Transferase</keyword>
<dbReference type="RefSeq" id="WP_085516997.1">
    <property type="nucleotide sequence ID" value="NZ_FXAW01000004.1"/>
</dbReference>
<dbReference type="Gene3D" id="3.40.50.2000">
    <property type="entry name" value="Glycogen Phosphorylase B"/>
    <property type="match status" value="1"/>
</dbReference>
<dbReference type="OrthoDB" id="9815351at2"/>
<evidence type="ECO:0000313" key="3">
    <source>
        <dbReference type="Proteomes" id="UP000193804"/>
    </source>
</evidence>
<feature type="domain" description="Glycosyl transferase family 1" evidence="1">
    <location>
        <begin position="247"/>
        <end position="336"/>
    </location>
</feature>